<dbReference type="OrthoDB" id="3115065at2759"/>
<proteinExistence type="predicted"/>
<feature type="region of interest" description="Disordered" evidence="1">
    <location>
        <begin position="616"/>
        <end position="726"/>
    </location>
</feature>
<feature type="region of interest" description="Disordered" evidence="1">
    <location>
        <begin position="934"/>
        <end position="980"/>
    </location>
</feature>
<evidence type="ECO:0000313" key="2">
    <source>
        <dbReference type="EMBL" id="THU86982.1"/>
    </source>
</evidence>
<evidence type="ECO:0000256" key="1">
    <source>
        <dbReference type="SAM" id="MobiDB-lite"/>
    </source>
</evidence>
<keyword evidence="3" id="KW-1185">Reference proteome</keyword>
<feature type="compositionally biased region" description="Polar residues" evidence="1">
    <location>
        <begin position="694"/>
        <end position="726"/>
    </location>
</feature>
<reference evidence="2 3" key="1">
    <citation type="journal article" date="2019" name="Nat. Ecol. Evol.">
        <title>Megaphylogeny resolves global patterns of mushroom evolution.</title>
        <authorList>
            <person name="Varga T."/>
            <person name="Krizsan K."/>
            <person name="Foldi C."/>
            <person name="Dima B."/>
            <person name="Sanchez-Garcia M."/>
            <person name="Sanchez-Ramirez S."/>
            <person name="Szollosi G.J."/>
            <person name="Szarkandi J.G."/>
            <person name="Papp V."/>
            <person name="Albert L."/>
            <person name="Andreopoulos W."/>
            <person name="Angelini C."/>
            <person name="Antonin V."/>
            <person name="Barry K.W."/>
            <person name="Bougher N.L."/>
            <person name="Buchanan P."/>
            <person name="Buyck B."/>
            <person name="Bense V."/>
            <person name="Catcheside P."/>
            <person name="Chovatia M."/>
            <person name="Cooper J."/>
            <person name="Damon W."/>
            <person name="Desjardin D."/>
            <person name="Finy P."/>
            <person name="Geml J."/>
            <person name="Haridas S."/>
            <person name="Hughes K."/>
            <person name="Justo A."/>
            <person name="Karasinski D."/>
            <person name="Kautmanova I."/>
            <person name="Kiss B."/>
            <person name="Kocsube S."/>
            <person name="Kotiranta H."/>
            <person name="LaButti K.M."/>
            <person name="Lechner B.E."/>
            <person name="Liimatainen K."/>
            <person name="Lipzen A."/>
            <person name="Lukacs Z."/>
            <person name="Mihaltcheva S."/>
            <person name="Morgado L.N."/>
            <person name="Niskanen T."/>
            <person name="Noordeloos M.E."/>
            <person name="Ohm R.A."/>
            <person name="Ortiz-Santana B."/>
            <person name="Ovrebo C."/>
            <person name="Racz N."/>
            <person name="Riley R."/>
            <person name="Savchenko A."/>
            <person name="Shiryaev A."/>
            <person name="Soop K."/>
            <person name="Spirin V."/>
            <person name="Szebenyi C."/>
            <person name="Tomsovsky M."/>
            <person name="Tulloss R.E."/>
            <person name="Uehling J."/>
            <person name="Grigoriev I.V."/>
            <person name="Vagvolgyi C."/>
            <person name="Papp T."/>
            <person name="Martin F.M."/>
            <person name="Miettinen O."/>
            <person name="Hibbett D.S."/>
            <person name="Nagy L.G."/>
        </authorList>
    </citation>
    <scope>NUCLEOTIDE SEQUENCE [LARGE SCALE GENOMIC DNA]</scope>
    <source>
        <strain evidence="2 3">CBS 962.96</strain>
    </source>
</reference>
<accession>A0A4S8LDJ6</accession>
<feature type="region of interest" description="Disordered" evidence="1">
    <location>
        <begin position="14"/>
        <end position="54"/>
    </location>
</feature>
<feature type="compositionally biased region" description="Basic and acidic residues" evidence="1">
    <location>
        <begin position="971"/>
        <end position="980"/>
    </location>
</feature>
<protein>
    <submittedName>
        <fullName evidence="2">Uncharacterized protein</fullName>
    </submittedName>
</protein>
<organism evidence="2 3">
    <name type="scientific">Dendrothele bispora (strain CBS 962.96)</name>
    <dbReference type="NCBI Taxonomy" id="1314807"/>
    <lineage>
        <taxon>Eukaryota</taxon>
        <taxon>Fungi</taxon>
        <taxon>Dikarya</taxon>
        <taxon>Basidiomycota</taxon>
        <taxon>Agaricomycotina</taxon>
        <taxon>Agaricomycetes</taxon>
        <taxon>Agaricomycetidae</taxon>
        <taxon>Agaricales</taxon>
        <taxon>Agaricales incertae sedis</taxon>
        <taxon>Dendrothele</taxon>
    </lineage>
</organism>
<dbReference type="EMBL" id="ML179469">
    <property type="protein sequence ID" value="THU86982.1"/>
    <property type="molecule type" value="Genomic_DNA"/>
</dbReference>
<sequence>MSLADNLNFSLLTGSTQANPPGSAVNGFHTSDARSTSSNLESNPPPPNGCPNCSSYRCQSDDEQFLRAMEEGRNDYRRRLEWIWYCIHKAAPGAGWSDREQVWRTLVESDDIWLNWEDGDDLELLVAPIPSWRQLQHDPWKSITPIISRKIDLHSKNRCTPKLLPAPSPVSQNTSVHIRLAIVLWKTLLATRRVKYPRNPSSVNCEIPSLIPKWWDILPGLVKDNLVIDDHSWDRFRVEQKHRGHTCMEDLPEEKMWSAWITVQALIGTSIPLDIPLNDESCPQCLTLQKQPFGRSEFVKPHVLALWYITDFIFNSSEYSNGYPDNIWDSPHIFSHYTSHYKNFKLDLGKSLFNQATLHKVDEWLTDIWSIFNDGYDHSDLRKHIGKPLDIPYWLERHLNWNEEDLKPHWTETETAISKISHSESSVGSASDSVEPASWVSAVTLFTLAKIYGLGPLTAQEFVYAIEHYDGGYNLLKQAPLLSNTPPSKKFHEALKRSGHTCWLEKSCGPNSFTNLYFSAYSLLPGTSDVPVVGCEERDHETECAECRTKYAYHNLSLMLDDELLGPLQSLSDKDKKERVIIELFDGPLNEVDLMALKKLGSLSNLFQYALDNGEDMGLFNEDEDEDEDEEEEEDTQASDIEDPEDERDTQAFSPSMPQPEGSAQLPGPVSNHENNALNFEHHENLAQPFHSGSGDNSSHAYHNNHPNFPATQVPQTQNATESQTTLLHSHYPPLSYTLPDTTPNQVQLLMQPRSETDYTQSHSRTIESTDLLTMVDFNPQENGYIFPFRGSGDSAQHMEQIDDIFNESDIPNPPPPPAPVVQPLENTPFIAETGTSHSTKPPRPPRVDKMRVEIKKQLISMLGSKKIQITGGKLPWRNLFKTLQEHKCEFENWPADTPEPSTQNGIEKAPQDEIKAIYKALIDKEHPLRIRRIDRQSGGADRIFISQDPSGSGSGNKRSRDEQGSDIEERESNRRRLNM</sequence>
<name>A0A4S8LDJ6_DENBC</name>
<gene>
    <name evidence="2" type="ORF">K435DRAFT_970090</name>
</gene>
<evidence type="ECO:0000313" key="3">
    <source>
        <dbReference type="Proteomes" id="UP000297245"/>
    </source>
</evidence>
<dbReference type="Proteomes" id="UP000297245">
    <property type="component" value="Unassembled WGS sequence"/>
</dbReference>
<dbReference type="AlphaFoldDB" id="A0A4S8LDJ6"/>
<feature type="compositionally biased region" description="Acidic residues" evidence="1">
    <location>
        <begin position="621"/>
        <end position="648"/>
    </location>
</feature>